<evidence type="ECO:0000256" key="3">
    <source>
        <dbReference type="ARBA" id="ARBA00023098"/>
    </source>
</evidence>
<dbReference type="GO" id="GO:0016042">
    <property type="term" value="P:lipid catabolic process"/>
    <property type="evidence" value="ECO:0007669"/>
    <property type="project" value="UniProtKB-KW"/>
</dbReference>
<evidence type="ECO:0000313" key="6">
    <source>
        <dbReference type="EMBL" id="MBW8637364.1"/>
    </source>
</evidence>
<evidence type="ECO:0000259" key="5">
    <source>
        <dbReference type="Pfam" id="PF12740"/>
    </source>
</evidence>
<dbReference type="RefSeq" id="WP_220228073.1">
    <property type="nucleotide sequence ID" value="NZ_JAICBX010000002.1"/>
</dbReference>
<proteinExistence type="predicted"/>
<keyword evidence="7" id="KW-1185">Reference proteome</keyword>
<dbReference type="PANTHER" id="PTHR10272">
    <property type="entry name" value="PLATELET-ACTIVATING FACTOR ACETYLHYDROLASE"/>
    <property type="match status" value="1"/>
</dbReference>
<dbReference type="GO" id="GO:0003847">
    <property type="term" value="F:1-alkyl-2-acetylglycerophosphocholine esterase activity"/>
    <property type="evidence" value="ECO:0007669"/>
    <property type="project" value="TreeGrafter"/>
</dbReference>
<evidence type="ECO:0000256" key="2">
    <source>
        <dbReference type="ARBA" id="ARBA00022963"/>
    </source>
</evidence>
<dbReference type="EMBL" id="JAICBX010000002">
    <property type="protein sequence ID" value="MBW8637364.1"/>
    <property type="molecule type" value="Genomic_DNA"/>
</dbReference>
<keyword evidence="1 6" id="KW-0378">Hydrolase</keyword>
<dbReference type="InterPro" id="IPR029058">
    <property type="entry name" value="AB_hydrolase_fold"/>
</dbReference>
<feature type="domain" description="PET hydrolase/cutinase-like" evidence="5">
    <location>
        <begin position="116"/>
        <end position="236"/>
    </location>
</feature>
<organism evidence="6 7">
    <name type="scientific">Flavimaribacter sediminis</name>
    <dbReference type="NCBI Taxonomy" id="2865987"/>
    <lineage>
        <taxon>Bacteria</taxon>
        <taxon>Pseudomonadati</taxon>
        <taxon>Pseudomonadota</taxon>
        <taxon>Alphaproteobacteria</taxon>
        <taxon>Hyphomicrobiales</taxon>
        <taxon>Rhizobiaceae</taxon>
        <taxon>Flavimaribacter</taxon>
    </lineage>
</organism>
<dbReference type="PANTHER" id="PTHR10272:SF0">
    <property type="entry name" value="PLATELET-ACTIVATING FACTOR ACETYLHYDROLASE"/>
    <property type="match status" value="1"/>
</dbReference>
<protein>
    <submittedName>
        <fullName evidence="6">Dienelactone hydrolase</fullName>
    </submittedName>
</protein>
<evidence type="ECO:0000256" key="1">
    <source>
        <dbReference type="ARBA" id="ARBA00022801"/>
    </source>
</evidence>
<name>A0AAE2ZJY7_9HYPH</name>
<keyword evidence="3" id="KW-0443">Lipid metabolism</keyword>
<reference evidence="6" key="1">
    <citation type="submission" date="2021-08" db="EMBL/GenBank/DDBJ databases">
        <title>Hoeflea bacterium WL0058 sp. nov., isolated from the sediment.</title>
        <authorList>
            <person name="Wang L."/>
            <person name="Zhang D."/>
        </authorList>
    </citation>
    <scope>NUCLEOTIDE SEQUENCE</scope>
    <source>
        <strain evidence="6">WL0058</strain>
    </source>
</reference>
<keyword evidence="4" id="KW-0732">Signal</keyword>
<feature type="chain" id="PRO_5042170544" evidence="4">
    <location>
        <begin position="22"/>
        <end position="437"/>
    </location>
</feature>
<keyword evidence="2" id="KW-0442">Lipid degradation</keyword>
<evidence type="ECO:0000256" key="4">
    <source>
        <dbReference type="SAM" id="SignalP"/>
    </source>
</evidence>
<gene>
    <name evidence="6" type="ORF">K1W69_09210</name>
</gene>
<dbReference type="AlphaFoldDB" id="A0AAE2ZJY7"/>
<evidence type="ECO:0000313" key="7">
    <source>
        <dbReference type="Proteomes" id="UP001196509"/>
    </source>
</evidence>
<dbReference type="Gene3D" id="3.40.50.1820">
    <property type="entry name" value="alpha/beta hydrolase"/>
    <property type="match status" value="1"/>
</dbReference>
<accession>A0AAE2ZJY7</accession>
<feature type="signal peptide" evidence="4">
    <location>
        <begin position="1"/>
        <end position="21"/>
    </location>
</feature>
<sequence>MAKIASILLMAFLGFTAVASAENRIDQIRPDAPELASFGDYEIGVRQIEVVNPGQIDILKVEEGKDLPTYDRPLTLEVWYPAADGTGSGGTYEGVLLRDGVTEVSLQGRAVRDAEPASAETPFPLIIVSHGYPGNRFLMSPLAENLATKGYVVVSIDHTDSTYDNKAAFGSTLVNRPFDQLFVLAEIDRLSKSDDSFLNGLVDAGNTGLVGYSMGGYGAVITAGAGVTEASTAYPWGAPAGTLKVHLAGSDTHQSLFDDRIKAVVAIGPWGMNAGFWDAAGLAGVRIPMLFIAGSNDDVSGYEKGTKAIFEGAVNTDRYLLTFAFANHNAAAPMPAPAESWLPSEHLDFVPFEHYADAVWDTVRMNNIAQHFVTAFFGEYLEGDDELASFLDVLENSADGVVAVNEDGTFKPEHTYWKGFAPRTAKGLTLEHRDAAE</sequence>
<dbReference type="SUPFAM" id="SSF53474">
    <property type="entry name" value="alpha/beta-Hydrolases"/>
    <property type="match status" value="1"/>
</dbReference>
<dbReference type="Proteomes" id="UP001196509">
    <property type="component" value="Unassembled WGS sequence"/>
</dbReference>
<dbReference type="Pfam" id="PF12740">
    <property type="entry name" value="PETase"/>
    <property type="match status" value="1"/>
</dbReference>
<comment type="caution">
    <text evidence="6">The sequence shown here is derived from an EMBL/GenBank/DDBJ whole genome shotgun (WGS) entry which is preliminary data.</text>
</comment>
<dbReference type="InterPro" id="IPR041127">
    <property type="entry name" value="PET_hydrolase/cutinase-like"/>
</dbReference>